<evidence type="ECO:0000313" key="1">
    <source>
        <dbReference type="EMBL" id="KAF8786142.1"/>
    </source>
</evidence>
<dbReference type="AlphaFoldDB" id="A0A8T0F6V5"/>
<dbReference type="EMBL" id="JABXBU010000015">
    <property type="protein sequence ID" value="KAF8786142.1"/>
    <property type="molecule type" value="Genomic_DNA"/>
</dbReference>
<dbReference type="InterPro" id="IPR052709">
    <property type="entry name" value="Transposase-MT_Hybrid"/>
</dbReference>
<dbReference type="Gene3D" id="3.30.420.10">
    <property type="entry name" value="Ribonuclease H-like superfamily/Ribonuclease H"/>
    <property type="match status" value="1"/>
</dbReference>
<protein>
    <submittedName>
        <fullName evidence="1">Uncharacterized protein</fullName>
    </submittedName>
</protein>
<gene>
    <name evidence="1" type="ORF">HNY73_007902</name>
</gene>
<dbReference type="PANTHER" id="PTHR46060:SF1">
    <property type="entry name" value="MARINER MOS1 TRANSPOSASE-LIKE PROTEIN"/>
    <property type="match status" value="1"/>
</dbReference>
<reference evidence="1" key="2">
    <citation type="submission" date="2020-06" db="EMBL/GenBank/DDBJ databases">
        <authorList>
            <person name="Sheffer M."/>
        </authorList>
    </citation>
    <scope>NUCLEOTIDE SEQUENCE</scope>
</reference>
<accession>A0A8T0F6V5</accession>
<dbReference type="GO" id="GO:0003676">
    <property type="term" value="F:nucleic acid binding"/>
    <property type="evidence" value="ECO:0007669"/>
    <property type="project" value="InterPro"/>
</dbReference>
<dbReference type="Proteomes" id="UP000807504">
    <property type="component" value="Unassembled WGS sequence"/>
</dbReference>
<dbReference type="InterPro" id="IPR036397">
    <property type="entry name" value="RNaseH_sf"/>
</dbReference>
<name>A0A8T0F6V5_ARGBR</name>
<comment type="caution">
    <text evidence="1">The sequence shown here is derived from an EMBL/GenBank/DDBJ whole genome shotgun (WGS) entry which is preliminary data.</text>
</comment>
<proteinExistence type="predicted"/>
<organism evidence="1 2">
    <name type="scientific">Argiope bruennichi</name>
    <name type="common">Wasp spider</name>
    <name type="synonym">Aranea bruennichi</name>
    <dbReference type="NCBI Taxonomy" id="94029"/>
    <lineage>
        <taxon>Eukaryota</taxon>
        <taxon>Metazoa</taxon>
        <taxon>Ecdysozoa</taxon>
        <taxon>Arthropoda</taxon>
        <taxon>Chelicerata</taxon>
        <taxon>Arachnida</taxon>
        <taxon>Araneae</taxon>
        <taxon>Araneomorphae</taxon>
        <taxon>Entelegynae</taxon>
        <taxon>Araneoidea</taxon>
        <taxon>Araneidae</taxon>
        <taxon>Argiope</taxon>
    </lineage>
</organism>
<evidence type="ECO:0000313" key="2">
    <source>
        <dbReference type="Proteomes" id="UP000807504"/>
    </source>
</evidence>
<dbReference type="PANTHER" id="PTHR46060">
    <property type="entry name" value="MARINER MOS1 TRANSPOSASE-LIKE PROTEIN"/>
    <property type="match status" value="1"/>
</dbReference>
<reference evidence="1" key="1">
    <citation type="journal article" date="2020" name="bioRxiv">
        <title>Chromosome-level reference genome of the European wasp spider Argiope bruennichi: a resource for studies on range expansion and evolutionary adaptation.</title>
        <authorList>
            <person name="Sheffer M.M."/>
            <person name="Hoppe A."/>
            <person name="Krehenwinkel H."/>
            <person name="Uhl G."/>
            <person name="Kuss A.W."/>
            <person name="Jensen L."/>
            <person name="Jensen C."/>
            <person name="Gillespie R.G."/>
            <person name="Hoff K.J."/>
            <person name="Prost S."/>
        </authorList>
    </citation>
    <scope>NUCLEOTIDE SEQUENCE</scope>
</reference>
<sequence length="84" mass="9589">MGAAFVDLESKTAAHDDIGAVPFKSKTDFLRRLVTVDEAWIHHYTETKQQSKQWTAKDESTPKKKKSKKCAICWKVYGISFLGR</sequence>
<keyword evidence="2" id="KW-1185">Reference proteome</keyword>